<dbReference type="AlphaFoldDB" id="A0A9R1XBR9"/>
<dbReference type="InterPro" id="IPR044555">
    <property type="entry name" value="WUSCHEL-like"/>
</dbReference>
<evidence type="ECO:0000313" key="12">
    <source>
        <dbReference type="EMBL" id="KAJ0206499.1"/>
    </source>
</evidence>
<dbReference type="PANTHER" id="PTHR45940:SF42">
    <property type="entry name" value="WUSCHEL-RELATED HOMEOBOX 3"/>
    <property type="match status" value="1"/>
</dbReference>
<keyword evidence="6" id="KW-0804">Transcription</keyword>
<evidence type="ECO:0000259" key="11">
    <source>
        <dbReference type="PROSITE" id="PS50071"/>
    </source>
</evidence>
<dbReference type="GO" id="GO:0003700">
    <property type="term" value="F:DNA-binding transcription factor activity"/>
    <property type="evidence" value="ECO:0007669"/>
    <property type="project" value="InterPro"/>
</dbReference>
<evidence type="ECO:0000313" key="13">
    <source>
        <dbReference type="Proteomes" id="UP000235145"/>
    </source>
</evidence>
<dbReference type="PANTHER" id="PTHR45940">
    <property type="entry name" value="WUSCHEL-RELATED HOMEOBOX 1-RELATED"/>
    <property type="match status" value="1"/>
</dbReference>
<dbReference type="GO" id="GO:0099402">
    <property type="term" value="P:plant organ development"/>
    <property type="evidence" value="ECO:0007669"/>
    <property type="project" value="InterPro"/>
</dbReference>
<dbReference type="Pfam" id="PF00046">
    <property type="entry name" value="Homeodomain"/>
    <property type="match status" value="1"/>
</dbReference>
<keyword evidence="2" id="KW-0217">Developmental protein</keyword>
<dbReference type="CDD" id="cd00086">
    <property type="entry name" value="homeodomain"/>
    <property type="match status" value="1"/>
</dbReference>
<keyword evidence="3" id="KW-0805">Transcription regulation</keyword>
<reference evidence="12 13" key="1">
    <citation type="journal article" date="2017" name="Nat. Commun.">
        <title>Genome assembly with in vitro proximity ligation data and whole-genome triplication in lettuce.</title>
        <authorList>
            <person name="Reyes-Chin-Wo S."/>
            <person name="Wang Z."/>
            <person name="Yang X."/>
            <person name="Kozik A."/>
            <person name="Arikit S."/>
            <person name="Song C."/>
            <person name="Xia L."/>
            <person name="Froenicke L."/>
            <person name="Lavelle D.O."/>
            <person name="Truco M.J."/>
            <person name="Xia R."/>
            <person name="Zhu S."/>
            <person name="Xu C."/>
            <person name="Xu H."/>
            <person name="Xu X."/>
            <person name="Cox K."/>
            <person name="Korf I."/>
            <person name="Meyers B.C."/>
            <person name="Michelmore R.W."/>
        </authorList>
    </citation>
    <scope>NUCLEOTIDE SEQUENCE [LARGE SCALE GENOMIC DNA]</scope>
    <source>
        <strain evidence="13">cv. Salinas</strain>
        <tissue evidence="12">Seedlings</tissue>
    </source>
</reference>
<evidence type="ECO:0000256" key="7">
    <source>
        <dbReference type="ARBA" id="ARBA00023242"/>
    </source>
</evidence>
<evidence type="ECO:0000256" key="4">
    <source>
        <dbReference type="ARBA" id="ARBA00023125"/>
    </source>
</evidence>
<accession>A0A9R1XBR9</accession>
<dbReference type="SUPFAM" id="SSF46689">
    <property type="entry name" value="Homeodomain-like"/>
    <property type="match status" value="1"/>
</dbReference>
<evidence type="ECO:0000256" key="1">
    <source>
        <dbReference type="ARBA" id="ARBA00004123"/>
    </source>
</evidence>
<evidence type="ECO:0000256" key="10">
    <source>
        <dbReference type="RuleBase" id="RU000682"/>
    </source>
</evidence>
<evidence type="ECO:0000256" key="5">
    <source>
        <dbReference type="ARBA" id="ARBA00023155"/>
    </source>
</evidence>
<organism evidence="12 13">
    <name type="scientific">Lactuca sativa</name>
    <name type="common">Garden lettuce</name>
    <dbReference type="NCBI Taxonomy" id="4236"/>
    <lineage>
        <taxon>Eukaryota</taxon>
        <taxon>Viridiplantae</taxon>
        <taxon>Streptophyta</taxon>
        <taxon>Embryophyta</taxon>
        <taxon>Tracheophyta</taxon>
        <taxon>Spermatophyta</taxon>
        <taxon>Magnoliopsida</taxon>
        <taxon>eudicotyledons</taxon>
        <taxon>Gunneridae</taxon>
        <taxon>Pentapetalae</taxon>
        <taxon>asterids</taxon>
        <taxon>campanulids</taxon>
        <taxon>Asterales</taxon>
        <taxon>Asteraceae</taxon>
        <taxon>Cichorioideae</taxon>
        <taxon>Cichorieae</taxon>
        <taxon>Lactucinae</taxon>
        <taxon>Lactuca</taxon>
    </lineage>
</organism>
<keyword evidence="13" id="KW-1185">Reference proteome</keyword>
<evidence type="ECO:0000256" key="2">
    <source>
        <dbReference type="ARBA" id="ARBA00022473"/>
    </source>
</evidence>
<dbReference type="Proteomes" id="UP000235145">
    <property type="component" value="Unassembled WGS sequence"/>
</dbReference>
<dbReference type="GO" id="GO:0003677">
    <property type="term" value="F:DNA binding"/>
    <property type="evidence" value="ECO:0007669"/>
    <property type="project" value="UniProtKB-UniRule"/>
</dbReference>
<proteinExistence type="inferred from homology"/>
<dbReference type="InterPro" id="IPR001356">
    <property type="entry name" value="HD"/>
</dbReference>
<dbReference type="PROSITE" id="PS50071">
    <property type="entry name" value="HOMEOBOX_2"/>
    <property type="match status" value="1"/>
</dbReference>
<evidence type="ECO:0000256" key="9">
    <source>
        <dbReference type="PROSITE-ProRule" id="PRU00108"/>
    </source>
</evidence>
<comment type="similarity">
    <text evidence="8">Belongs to the WUS homeobox family.</text>
</comment>
<feature type="domain" description="Homeobox" evidence="11">
    <location>
        <begin position="23"/>
        <end position="78"/>
    </location>
</feature>
<evidence type="ECO:0000256" key="6">
    <source>
        <dbReference type="ARBA" id="ARBA00023163"/>
    </source>
</evidence>
<protein>
    <recommendedName>
        <fullName evidence="11">Homeobox domain-containing protein</fullName>
    </recommendedName>
</protein>
<keyword evidence="5 9" id="KW-0371">Homeobox</keyword>
<evidence type="ECO:0000256" key="3">
    <source>
        <dbReference type="ARBA" id="ARBA00023015"/>
    </source>
</evidence>
<keyword evidence="7 9" id="KW-0539">Nucleus</keyword>
<dbReference type="EMBL" id="NBSK02000005">
    <property type="protein sequence ID" value="KAJ0206499.1"/>
    <property type="molecule type" value="Genomic_DNA"/>
</dbReference>
<gene>
    <name evidence="12" type="ORF">LSAT_V11C500252940</name>
</gene>
<dbReference type="InterPro" id="IPR009057">
    <property type="entry name" value="Homeodomain-like_sf"/>
</dbReference>
<comment type="subcellular location">
    <subcellularLocation>
        <location evidence="1 9 10">Nucleus</location>
    </subcellularLocation>
</comment>
<dbReference type="SMART" id="SM00389">
    <property type="entry name" value="HOX"/>
    <property type="match status" value="1"/>
</dbReference>
<name>A0A9R1XBR9_LACSA</name>
<dbReference type="Gene3D" id="1.10.10.60">
    <property type="entry name" value="Homeodomain-like"/>
    <property type="match status" value="1"/>
</dbReference>
<dbReference type="GO" id="GO:0005634">
    <property type="term" value="C:nucleus"/>
    <property type="evidence" value="ECO:0007669"/>
    <property type="project" value="UniProtKB-SubCell"/>
</dbReference>
<evidence type="ECO:0000256" key="8">
    <source>
        <dbReference type="ARBA" id="ARBA00024040"/>
    </source>
</evidence>
<feature type="DNA-binding region" description="Homeobox" evidence="9">
    <location>
        <begin position="25"/>
        <end position="79"/>
    </location>
</feature>
<keyword evidence="4 9" id="KW-0238">DNA-binding</keyword>
<comment type="caution">
    <text evidence="12">The sequence shown here is derived from an EMBL/GenBank/DDBJ whole genome shotgun (WGS) entry which is preliminary data.</text>
</comment>
<sequence>MASVPMIDATRDIGAGTTRWCPTPEQVMLLEGMYRGGLKTPSLTQIQQITTRLSIYGKIQEKNVFYWFQNHKARERKKLRKKLMDILVQMWINIYCADVGGDEDGSNSRKIIINGKMDFHSDQTCNLMCNCPLMTMMMMMMNHDTTPYCTRVPPKTLELFRLPPPPLNSKAMICPTTLILSPMSSTTNLLVTH</sequence>